<evidence type="ECO:0000313" key="2">
    <source>
        <dbReference type="EMBL" id="AKE40310.1"/>
    </source>
</evidence>
<organism evidence="2 4">
    <name type="scientific">Corynebacterium kutscheri</name>
    <dbReference type="NCBI Taxonomy" id="35755"/>
    <lineage>
        <taxon>Bacteria</taxon>
        <taxon>Bacillati</taxon>
        <taxon>Actinomycetota</taxon>
        <taxon>Actinomycetes</taxon>
        <taxon>Mycobacteriales</taxon>
        <taxon>Corynebacteriaceae</taxon>
        <taxon>Corynebacterium</taxon>
    </lineage>
</organism>
<dbReference type="STRING" id="35755.UL82_00335"/>
<sequence>MQQRIIIALGIIISACALSAASLTKTEPSGITIGQVIETAINTNPEQSQGVSELVASL</sequence>
<protein>
    <recommendedName>
        <fullName evidence="6">Secreted protein</fullName>
    </recommendedName>
</protein>
<proteinExistence type="predicted"/>
<evidence type="ECO:0000313" key="3">
    <source>
        <dbReference type="EMBL" id="VEH05464.1"/>
    </source>
</evidence>
<evidence type="ECO:0000313" key="4">
    <source>
        <dbReference type="Proteomes" id="UP000033457"/>
    </source>
</evidence>
<dbReference type="HOGENOM" id="CLU_2971748_0_0_11"/>
<dbReference type="EMBL" id="CP011312">
    <property type="protein sequence ID" value="AKE40310.1"/>
    <property type="molecule type" value="Genomic_DNA"/>
</dbReference>
<name>A0A0F6QYR6_9CORY</name>
<evidence type="ECO:0000256" key="1">
    <source>
        <dbReference type="SAM" id="SignalP"/>
    </source>
</evidence>
<dbReference type="RefSeq" id="WP_158407816.1">
    <property type="nucleotide sequence ID" value="NZ_CP011312.1"/>
</dbReference>
<accession>A0A0F6QYR6</accession>
<dbReference type="KEGG" id="cku:UL82_00335"/>
<feature type="chain" id="PRO_5043119928" description="Secreted protein" evidence="1">
    <location>
        <begin position="21"/>
        <end position="58"/>
    </location>
</feature>
<evidence type="ECO:0000313" key="5">
    <source>
        <dbReference type="Proteomes" id="UP000271380"/>
    </source>
</evidence>
<dbReference type="Proteomes" id="UP000271380">
    <property type="component" value="Chromosome"/>
</dbReference>
<dbReference type="PROSITE" id="PS51257">
    <property type="entry name" value="PROKAR_LIPOPROTEIN"/>
    <property type="match status" value="1"/>
</dbReference>
<gene>
    <name evidence="3" type="ORF">NCTC949_00624</name>
    <name evidence="2" type="ORF">UL82_00335</name>
</gene>
<reference evidence="2 4" key="1">
    <citation type="journal article" date="2015" name="Genome Announc.">
        <title>Complete Genome Sequence of Corynebacterium kutscheri DSM 20755, a Corynebacterial Type Strain with Remarkably Low G+C Content of Chromosomal DNA.</title>
        <authorList>
            <person name="Ruckert C."/>
            <person name="Albersmeier A."/>
            <person name="Winkler A."/>
            <person name="Tauch A."/>
        </authorList>
    </citation>
    <scope>NUCLEOTIDE SEQUENCE [LARGE SCALE GENOMIC DNA]</scope>
    <source>
        <strain evidence="2 4">DSM 20755</strain>
    </source>
</reference>
<keyword evidence="4" id="KW-1185">Reference proteome</keyword>
<evidence type="ECO:0008006" key="6">
    <source>
        <dbReference type="Google" id="ProtNLM"/>
    </source>
</evidence>
<dbReference type="Proteomes" id="UP000033457">
    <property type="component" value="Chromosome"/>
</dbReference>
<dbReference type="EMBL" id="LR134377">
    <property type="protein sequence ID" value="VEH05464.1"/>
    <property type="molecule type" value="Genomic_DNA"/>
</dbReference>
<keyword evidence="1" id="KW-0732">Signal</keyword>
<dbReference type="AlphaFoldDB" id="A0A0F6QYR6"/>
<reference evidence="3 5" key="2">
    <citation type="submission" date="2018-12" db="EMBL/GenBank/DDBJ databases">
        <authorList>
            <consortium name="Pathogen Informatics"/>
        </authorList>
    </citation>
    <scope>NUCLEOTIDE SEQUENCE [LARGE SCALE GENOMIC DNA]</scope>
    <source>
        <strain evidence="3 5">NCTC949</strain>
    </source>
</reference>
<feature type="signal peptide" evidence="1">
    <location>
        <begin position="1"/>
        <end position="20"/>
    </location>
</feature>